<evidence type="ECO:0000313" key="1">
    <source>
        <dbReference type="EMBL" id="MDR7334314.1"/>
    </source>
</evidence>
<gene>
    <name evidence="1" type="ORF">J2X21_003470</name>
</gene>
<protein>
    <submittedName>
        <fullName evidence="1">Uncharacterized protein</fullName>
    </submittedName>
</protein>
<comment type="caution">
    <text evidence="1">The sequence shown here is derived from an EMBL/GenBank/DDBJ whole genome shotgun (WGS) entry which is preliminary data.</text>
</comment>
<name>A0ABU2AAW9_9BURK</name>
<dbReference type="EMBL" id="JAVDXV010000007">
    <property type="protein sequence ID" value="MDR7334314.1"/>
    <property type="molecule type" value="Genomic_DNA"/>
</dbReference>
<reference evidence="1 2" key="1">
    <citation type="submission" date="2023-07" db="EMBL/GenBank/DDBJ databases">
        <title>Sorghum-associated microbial communities from plants grown in Nebraska, USA.</title>
        <authorList>
            <person name="Schachtman D."/>
        </authorList>
    </citation>
    <scope>NUCLEOTIDE SEQUENCE [LARGE SCALE GENOMIC DNA]</scope>
    <source>
        <strain evidence="1 2">BE316</strain>
    </source>
</reference>
<sequence>MGDISSSAYALKQLASARGRRISTGHAQQLIAALFGHQTLAAFQASGDADKLRDAVYLLADIDLAEGRAAELGLFDDDIQLALQAIASELQVSVHQDWDDLVIALQQAVDEQVLNDGEVISQTAMTNGVAPEADLPLDGLGDFNLDDDDSIDEELNGLVVVEQDPDRVYYGHEVKVQAKLDVARLGSRLFGEAQVRVIHAKLKWGGADDDEDNPPQVPENQAIADLLGFSVEEVDELDWEINPELSEDEFVFGHSIDFSASPPGPAKDKLAALHPDLTVWVDAGFMDNVARDY</sequence>
<keyword evidence="2" id="KW-1185">Reference proteome</keyword>
<accession>A0ABU2AAW9</accession>
<dbReference type="Proteomes" id="UP001180825">
    <property type="component" value="Unassembled WGS sequence"/>
</dbReference>
<dbReference type="RefSeq" id="WP_310330651.1">
    <property type="nucleotide sequence ID" value="NZ_JAVDXV010000007.1"/>
</dbReference>
<evidence type="ECO:0000313" key="2">
    <source>
        <dbReference type="Proteomes" id="UP001180825"/>
    </source>
</evidence>
<organism evidence="1 2">
    <name type="scientific">Roseateles asaccharophilus</name>
    <dbReference type="NCBI Taxonomy" id="582607"/>
    <lineage>
        <taxon>Bacteria</taxon>
        <taxon>Pseudomonadati</taxon>
        <taxon>Pseudomonadota</taxon>
        <taxon>Betaproteobacteria</taxon>
        <taxon>Burkholderiales</taxon>
        <taxon>Sphaerotilaceae</taxon>
        <taxon>Roseateles</taxon>
    </lineage>
</organism>
<proteinExistence type="predicted"/>